<dbReference type="Gene3D" id="1.10.287.210">
    <property type="match status" value="1"/>
</dbReference>
<evidence type="ECO:0000313" key="2">
    <source>
        <dbReference type="Proteomes" id="UP001652642"/>
    </source>
</evidence>
<feature type="transmembrane region" description="Helical" evidence="1">
    <location>
        <begin position="681"/>
        <end position="702"/>
    </location>
</feature>
<dbReference type="SUPFAM" id="SSF58069">
    <property type="entry name" value="Virus ectodomain"/>
    <property type="match status" value="1"/>
</dbReference>
<dbReference type="GeneID" id="140708045"/>
<sequence length="742" mass="83919">MDLQCIFGAPRDVLEVSEGKPLLSTRARSSRRGLESSVPVSVRTVPLVSWTGIIGRLVGRTKGKGKLIPIIITLLGVITQVSGTICPCITQTRQGRKETQTLEYKSAYQCLGNIKECSFNNINYKVCYEKDKPPICYDPTKEPERIWIEMRAGKSGYGSIIDRQMRKSNGPVSLTFDACKLLSYDYWGNCGNLGWERTYQKNDKYIGYGVPQQRVRAWSCNKEQYYLSHWSCVVWATWPGKFDPSAVLKRGKGSNSCKRGECNPVNFTILKPKEWDTKDLWSKVFGLRINGKGKDPGGYFVLKQVREGIVGEDMRTYKTFWKELESDPWEQSVTTKTINLFVELAQTVATTMNVSNCYICGGTLTGDQWPWEVIGWNQTAPYNTSTYPTHKVSSRWELASELIGESCVQRTEQDIEYPSFLGDSTCKFIKVFNGSKVSTWGNSTLGFDLRNPWENLTEVARIIWHNGTLVDGGVAPAGLYWVCGTMAYSHLRTDWTGTCYLGHLRPSFFMIPLSRGMRLGQPAQNQRKKRELKIGSWKDDEWPPERILAYYDPASWAQDGSYGYRTPIYLLNRLIRLQAVVELLTRENELALEVLAKQNTKIKNAIYQNRLALDYLLATDGGVCGKFNLTNCCLEIGDTQEVIAEITGRMRELANVPVQTWTGMLDSTGWLGGIFNNWKQALFFLCMILLGMMLLPCLIPLVRNMINSAVQAAMPKTVPMMVIRAPEVQYKILPIQEGESGE</sequence>
<dbReference type="RefSeq" id="XP_072858920.1">
    <property type="nucleotide sequence ID" value="XM_073002819.1"/>
</dbReference>
<dbReference type="PANTHER" id="PTHR10424:SF68">
    <property type="entry name" value="ENDOGENOUS RETROVIRUS GROUP 3 MEMBER 1 ENV POLYPROTEIN"/>
    <property type="match status" value="1"/>
</dbReference>
<dbReference type="PANTHER" id="PTHR10424">
    <property type="entry name" value="VIRAL ENVELOPE PROTEIN"/>
    <property type="match status" value="1"/>
</dbReference>
<protein>
    <submittedName>
        <fullName evidence="3">Endogenous retrovirus group 3 member 1 Env polyprotein-like</fullName>
    </submittedName>
</protein>
<keyword evidence="1" id="KW-0812">Transmembrane</keyword>
<dbReference type="Proteomes" id="UP001652642">
    <property type="component" value="Chromosome 6"/>
</dbReference>
<keyword evidence="1" id="KW-1133">Transmembrane helix</keyword>
<gene>
    <name evidence="3" type="primary">LOC140708045</name>
</gene>
<evidence type="ECO:0000313" key="3">
    <source>
        <dbReference type="RefSeq" id="XP_072858920.1"/>
    </source>
</evidence>
<dbReference type="SUPFAM" id="SSF49830">
    <property type="entry name" value="ENV polyprotein, receptor-binding domain"/>
    <property type="match status" value="1"/>
</dbReference>
<evidence type="ECO:0000256" key="1">
    <source>
        <dbReference type="SAM" id="Phobius"/>
    </source>
</evidence>
<proteinExistence type="predicted"/>
<keyword evidence="2" id="KW-1185">Reference proteome</keyword>
<name>A0ABM5GMN4_9SAUR</name>
<dbReference type="Gene3D" id="3.90.310.10">
    <property type="entry name" value="ENV polyprotein, receptor-binding domain"/>
    <property type="match status" value="1"/>
</dbReference>
<dbReference type="InterPro" id="IPR008981">
    <property type="entry name" value="FMuLV_rcpt-bd"/>
</dbReference>
<reference evidence="3" key="1">
    <citation type="submission" date="2025-08" db="UniProtKB">
        <authorList>
            <consortium name="RefSeq"/>
        </authorList>
    </citation>
    <scope>IDENTIFICATION</scope>
</reference>
<dbReference type="InterPro" id="IPR018154">
    <property type="entry name" value="TLV/ENV_coat_polyprotein"/>
</dbReference>
<organism evidence="2 3">
    <name type="scientific">Pogona vitticeps</name>
    <name type="common">central bearded dragon</name>
    <dbReference type="NCBI Taxonomy" id="103695"/>
    <lineage>
        <taxon>Eukaryota</taxon>
        <taxon>Metazoa</taxon>
        <taxon>Chordata</taxon>
        <taxon>Craniata</taxon>
        <taxon>Vertebrata</taxon>
        <taxon>Euteleostomi</taxon>
        <taxon>Lepidosauria</taxon>
        <taxon>Squamata</taxon>
        <taxon>Bifurcata</taxon>
        <taxon>Unidentata</taxon>
        <taxon>Episquamata</taxon>
        <taxon>Toxicofera</taxon>
        <taxon>Iguania</taxon>
        <taxon>Acrodonta</taxon>
        <taxon>Agamidae</taxon>
        <taxon>Amphibolurinae</taxon>
        <taxon>Pogona</taxon>
    </lineage>
</organism>
<accession>A0ABM5GMN4</accession>
<keyword evidence="1" id="KW-0472">Membrane</keyword>
<dbReference type="Pfam" id="PF00429">
    <property type="entry name" value="TLV_coat"/>
    <property type="match status" value="1"/>
</dbReference>